<dbReference type="SUPFAM" id="SSF53474">
    <property type="entry name" value="alpha/beta-Hydrolases"/>
    <property type="match status" value="1"/>
</dbReference>
<gene>
    <name evidence="2" type="ORF">HF690_06245</name>
</gene>
<dbReference type="PANTHER" id="PTHR48098">
    <property type="entry name" value="ENTEROCHELIN ESTERASE-RELATED"/>
    <property type="match status" value="1"/>
</dbReference>
<feature type="chain" id="PRO_5032834511" evidence="1">
    <location>
        <begin position="27"/>
        <end position="399"/>
    </location>
</feature>
<accession>A0A846ZLK3</accession>
<dbReference type="EMBL" id="JAAZQD010000002">
    <property type="protein sequence ID" value="NKZ38557.1"/>
    <property type="molecule type" value="Genomic_DNA"/>
</dbReference>
<feature type="signal peptide" evidence="1">
    <location>
        <begin position="1"/>
        <end position="26"/>
    </location>
</feature>
<dbReference type="Pfam" id="PF00756">
    <property type="entry name" value="Esterase"/>
    <property type="match status" value="1"/>
</dbReference>
<dbReference type="InterPro" id="IPR011990">
    <property type="entry name" value="TPR-like_helical_dom_sf"/>
</dbReference>
<evidence type="ECO:0000313" key="3">
    <source>
        <dbReference type="Proteomes" id="UP000541636"/>
    </source>
</evidence>
<keyword evidence="1" id="KW-0732">Signal</keyword>
<dbReference type="AlphaFoldDB" id="A0A846ZLK3"/>
<dbReference type="PANTHER" id="PTHR48098:SF6">
    <property type="entry name" value="FERRI-BACILLIBACTIN ESTERASE BESA"/>
    <property type="match status" value="1"/>
</dbReference>
<dbReference type="InterPro" id="IPR050583">
    <property type="entry name" value="Mycobacterial_A85_antigen"/>
</dbReference>
<reference evidence="2 3" key="1">
    <citation type="journal article" date="2017" name="Int. J. Syst. Evol. Microbiol.">
        <title>Oleiagrimonas citrea sp. nov., a marine bacterium isolated from tidal flat sediment and emended description of the genus Oleiagrimonas Fang et al. 2015 and Oleiagrimonas soli.</title>
        <authorList>
            <person name="Yang S.H."/>
            <person name="Seo H.S."/>
            <person name="Seong C.N."/>
            <person name="Kwon K.K."/>
        </authorList>
    </citation>
    <scope>NUCLEOTIDE SEQUENCE [LARGE SCALE GENOMIC DNA]</scope>
    <source>
        <strain evidence="2 3">MEBiC09124</strain>
    </source>
</reference>
<proteinExistence type="predicted"/>
<dbReference type="RefSeq" id="WP_168608834.1">
    <property type="nucleotide sequence ID" value="NZ_JAAZQD010000002.1"/>
</dbReference>
<comment type="caution">
    <text evidence="2">The sequence shown here is derived from an EMBL/GenBank/DDBJ whole genome shotgun (WGS) entry which is preliminary data.</text>
</comment>
<evidence type="ECO:0000313" key="2">
    <source>
        <dbReference type="EMBL" id="NKZ38557.1"/>
    </source>
</evidence>
<dbReference type="Gene3D" id="3.40.50.1820">
    <property type="entry name" value="alpha/beta hydrolase"/>
    <property type="match status" value="1"/>
</dbReference>
<name>A0A846ZLK3_9GAMM</name>
<keyword evidence="3" id="KW-1185">Reference proteome</keyword>
<dbReference type="SUPFAM" id="SSF48452">
    <property type="entry name" value="TPR-like"/>
    <property type="match status" value="1"/>
</dbReference>
<dbReference type="InterPro" id="IPR029058">
    <property type="entry name" value="AB_hydrolase_fold"/>
</dbReference>
<evidence type="ECO:0000256" key="1">
    <source>
        <dbReference type="SAM" id="SignalP"/>
    </source>
</evidence>
<sequence>MGKRYFVSFHFLVVLVLAGLWATARAAPVVPVKAAGRLTLAKEFHLASAALGDERTILVSVPDGYDTSKARYPVIYLLDGMQNIRHAAGTRDVLVRSGDMPPVILVGLKSVDRTLDMTPSRMAGNPQSGDAAKLLAHLRDEVIPFVEKHYRTNGYRVLAGHSLGGLFCVYAWMKAPKLFGAEIVMSPALWWNHEEMTKEVGPFLETHPKLKTSLYFGIGAEDGQGMRQELKRFVDAVKAARPSNVRVGYREFDGEGHMSAPLRIFYRGVKFIFADLRLPQGIIDHFSTDAFLAHEHMIQDKYGAAARQAQEIYVPLGLQLMQQGRYEAAIAVLRRNAKAYADNRYPRNNAWLASAYEKAGRKSEALAEYRRAYRLAVETGYGEVENYRRKLVELGGRVD</sequence>
<organism evidence="2 3">
    <name type="scientific">Oleiagrimonas citrea</name>
    <dbReference type="NCBI Taxonomy" id="1665687"/>
    <lineage>
        <taxon>Bacteria</taxon>
        <taxon>Pseudomonadati</taxon>
        <taxon>Pseudomonadota</taxon>
        <taxon>Gammaproteobacteria</taxon>
        <taxon>Lysobacterales</taxon>
        <taxon>Rhodanobacteraceae</taxon>
        <taxon>Oleiagrimonas</taxon>
    </lineage>
</organism>
<dbReference type="GO" id="GO:0016787">
    <property type="term" value="F:hydrolase activity"/>
    <property type="evidence" value="ECO:0007669"/>
    <property type="project" value="UniProtKB-KW"/>
</dbReference>
<protein>
    <submittedName>
        <fullName evidence="2">Alpha/beta hydrolase</fullName>
    </submittedName>
</protein>
<dbReference type="Gene3D" id="1.25.40.10">
    <property type="entry name" value="Tetratricopeptide repeat domain"/>
    <property type="match status" value="1"/>
</dbReference>
<keyword evidence="2" id="KW-0378">Hydrolase</keyword>
<dbReference type="InterPro" id="IPR000801">
    <property type="entry name" value="Esterase-like"/>
</dbReference>
<dbReference type="Proteomes" id="UP000541636">
    <property type="component" value="Unassembled WGS sequence"/>
</dbReference>